<dbReference type="AlphaFoldDB" id="A0AAD7G8W2"/>
<protein>
    <submittedName>
        <fullName evidence="1">Uncharacterized protein</fullName>
    </submittedName>
</protein>
<dbReference type="EMBL" id="JARKIE010000130">
    <property type="protein sequence ID" value="KAJ7679575.1"/>
    <property type="molecule type" value="Genomic_DNA"/>
</dbReference>
<dbReference type="Proteomes" id="UP001221757">
    <property type="component" value="Unassembled WGS sequence"/>
</dbReference>
<evidence type="ECO:0000313" key="2">
    <source>
        <dbReference type="Proteomes" id="UP001221757"/>
    </source>
</evidence>
<proteinExistence type="predicted"/>
<evidence type="ECO:0000313" key="1">
    <source>
        <dbReference type="EMBL" id="KAJ7679575.1"/>
    </source>
</evidence>
<reference evidence="1" key="1">
    <citation type="submission" date="2023-03" db="EMBL/GenBank/DDBJ databases">
        <title>Massive genome expansion in bonnet fungi (Mycena s.s.) driven by repeated elements and novel gene families across ecological guilds.</title>
        <authorList>
            <consortium name="Lawrence Berkeley National Laboratory"/>
            <person name="Harder C.B."/>
            <person name="Miyauchi S."/>
            <person name="Viragh M."/>
            <person name="Kuo A."/>
            <person name="Thoen E."/>
            <person name="Andreopoulos B."/>
            <person name="Lu D."/>
            <person name="Skrede I."/>
            <person name="Drula E."/>
            <person name="Henrissat B."/>
            <person name="Morin E."/>
            <person name="Kohler A."/>
            <person name="Barry K."/>
            <person name="LaButti K."/>
            <person name="Morin E."/>
            <person name="Salamov A."/>
            <person name="Lipzen A."/>
            <person name="Mereny Z."/>
            <person name="Hegedus B."/>
            <person name="Baldrian P."/>
            <person name="Stursova M."/>
            <person name="Weitz H."/>
            <person name="Taylor A."/>
            <person name="Grigoriev I.V."/>
            <person name="Nagy L.G."/>
            <person name="Martin F."/>
            <person name="Kauserud H."/>
        </authorList>
    </citation>
    <scope>NUCLEOTIDE SEQUENCE</scope>
    <source>
        <strain evidence="1">CBHHK067</strain>
    </source>
</reference>
<name>A0AAD7G8W2_MYCRO</name>
<accession>A0AAD7G8W2</accession>
<gene>
    <name evidence="1" type="ORF">B0H17DRAFT_1139113</name>
</gene>
<keyword evidence="2" id="KW-1185">Reference proteome</keyword>
<organism evidence="1 2">
    <name type="scientific">Mycena rosella</name>
    <name type="common">Pink bonnet</name>
    <name type="synonym">Agaricus rosellus</name>
    <dbReference type="NCBI Taxonomy" id="1033263"/>
    <lineage>
        <taxon>Eukaryota</taxon>
        <taxon>Fungi</taxon>
        <taxon>Dikarya</taxon>
        <taxon>Basidiomycota</taxon>
        <taxon>Agaricomycotina</taxon>
        <taxon>Agaricomycetes</taxon>
        <taxon>Agaricomycetidae</taxon>
        <taxon>Agaricales</taxon>
        <taxon>Marasmiineae</taxon>
        <taxon>Mycenaceae</taxon>
        <taxon>Mycena</taxon>
    </lineage>
</organism>
<comment type="caution">
    <text evidence="1">The sequence shown here is derived from an EMBL/GenBank/DDBJ whole genome shotgun (WGS) entry which is preliminary data.</text>
</comment>
<sequence>MRLASGAGVSKGVVALGEKGMGWKAPDEIKNQVDSPGSSCASMAGWGCSAGSISSLSLVGLTPILALRRYKLRDNSIVALDPCQCRYANELDQAPGHSALTTSGLRKKPRGRNFGISGHFSAQNWLRLKVVTGGLLDPWAEVNAAEEDRDSRWKAANERERSRREQDSLTMRIEVSWRLRGTPYLQSKVLGKHLNE</sequence>